<gene>
    <name evidence="2" type="ORF">TGP89_239680</name>
</gene>
<evidence type="ECO:0000313" key="3">
    <source>
        <dbReference type="Proteomes" id="UP000028828"/>
    </source>
</evidence>
<dbReference type="VEuPathDB" id="ToxoDB:TGP89_239680"/>
<keyword evidence="2" id="KW-0472">Membrane</keyword>
<comment type="caution">
    <text evidence="2">The sequence shown here is derived from an EMBL/GenBank/DDBJ whole genome shotgun (WGS) entry which is preliminary data.</text>
</comment>
<name>A0A086K3S5_TOXGO</name>
<keyword evidence="2" id="KW-0812">Transmembrane</keyword>
<evidence type="ECO:0000313" key="2">
    <source>
        <dbReference type="EMBL" id="KFG39043.1"/>
    </source>
</evidence>
<organism evidence="2 3">
    <name type="scientific">Toxoplasma gondii p89</name>
    <dbReference type="NCBI Taxonomy" id="943119"/>
    <lineage>
        <taxon>Eukaryota</taxon>
        <taxon>Sar</taxon>
        <taxon>Alveolata</taxon>
        <taxon>Apicomplexa</taxon>
        <taxon>Conoidasida</taxon>
        <taxon>Coccidia</taxon>
        <taxon>Eucoccidiorida</taxon>
        <taxon>Eimeriorina</taxon>
        <taxon>Sarcocystidae</taxon>
        <taxon>Toxoplasma</taxon>
    </lineage>
</organism>
<protein>
    <submittedName>
        <fullName evidence="2">Putative transmembrane protein</fullName>
    </submittedName>
</protein>
<evidence type="ECO:0000256" key="1">
    <source>
        <dbReference type="SAM" id="MobiDB-lite"/>
    </source>
</evidence>
<sequence length="601" mass="65405">MALRIAEVWNPRTVQAGLLLPTFWVSMGVLVLAVSHVTHSSPSLLRSRPASHSTGGILQIYPRVQGSTKPGQPLGCLRCFFPSGVHTPDASSALSISSSSRSPAHTCPPACVENGVRIPIVPSPAALSDQFQCFLAPSLSTASRSLSRCSLQAPRAGLSSFVHTGLPSRTSLSGASLSQRLPLFNVGGRPMLSVTPLSSSKLGSVSESDGRLVASDGLATPGTSAGSPDSPQFPSFPSNPATGCSPFSNGDSAAPLPAPADPIYPAPLTAETTMAGRRLEVDPSGPLGQMQALLREGIYKAGPYIQEWPQNEERDVDMLVTKLDETAAISPGQKTVIQLPFRERDRMVRHMRATRSATIFLGYVDYREEGDVEIARPQENRSALTGPPPNSQGTKDDYMLIGYGAIAEPTEIHMLDKSGELGLRIMGRVKIVSVLEASELSFRVRVVPHKDENKRDGFVNPLVSRENIKALYSLYDRVNKMELLYRKLEGKMHQAHLVSLRPSLEDKVDEFVNETSGATEQDIGEWVSFCAMDHHIDARARCWAMAQQDTELRLDVVRRSLEDKLRQLQAEVKRLKDQPGFRDPEDVKAPISEPVPLNIKL</sequence>
<dbReference type="EMBL" id="AEYI02001305">
    <property type="protein sequence ID" value="KFG39043.1"/>
    <property type="molecule type" value="Genomic_DNA"/>
</dbReference>
<feature type="compositionally biased region" description="Polar residues" evidence="1">
    <location>
        <begin position="241"/>
        <end position="251"/>
    </location>
</feature>
<reference evidence="2 3" key="1">
    <citation type="submission" date="2014-03" db="EMBL/GenBank/DDBJ databases">
        <authorList>
            <person name="Sibley D."/>
            <person name="Venepally P."/>
            <person name="Karamycheva S."/>
            <person name="Hadjithomas M."/>
            <person name="Khan A."/>
            <person name="Brunk B."/>
            <person name="Roos D."/>
            <person name="Caler E."/>
            <person name="Lorenzi H."/>
        </authorList>
    </citation>
    <scope>NUCLEOTIDE SEQUENCE [LARGE SCALE GENOMIC DNA]</scope>
    <source>
        <strain evidence="3">p89</strain>
    </source>
</reference>
<feature type="compositionally biased region" description="Low complexity" evidence="1">
    <location>
        <begin position="198"/>
        <end position="207"/>
    </location>
</feature>
<feature type="region of interest" description="Disordered" evidence="1">
    <location>
        <begin position="376"/>
        <end position="395"/>
    </location>
</feature>
<dbReference type="Proteomes" id="UP000028828">
    <property type="component" value="Unassembled WGS sequence"/>
</dbReference>
<feature type="region of interest" description="Disordered" evidence="1">
    <location>
        <begin position="196"/>
        <end position="253"/>
    </location>
</feature>
<proteinExistence type="predicted"/>
<accession>A0A086K3S5</accession>
<dbReference type="OrthoDB" id="330737at2759"/>
<feature type="compositionally biased region" description="Low complexity" evidence="1">
    <location>
        <begin position="227"/>
        <end position="240"/>
    </location>
</feature>
<dbReference type="AlphaFoldDB" id="A0A086K3S5"/>